<keyword evidence="1" id="KW-0677">Repeat</keyword>
<dbReference type="InterPro" id="IPR011009">
    <property type="entry name" value="Kinase-like_dom_sf"/>
</dbReference>
<feature type="domain" description="Protein kinase" evidence="4">
    <location>
        <begin position="1667"/>
        <end position="1976"/>
    </location>
</feature>
<dbReference type="Pfam" id="PF02985">
    <property type="entry name" value="HEAT"/>
    <property type="match status" value="2"/>
</dbReference>
<dbReference type="GO" id="GO:0005737">
    <property type="term" value="C:cytoplasm"/>
    <property type="evidence" value="ECO:0007669"/>
    <property type="project" value="TreeGrafter"/>
</dbReference>
<dbReference type="InterPro" id="IPR021133">
    <property type="entry name" value="HEAT_type_2"/>
</dbReference>
<evidence type="ECO:0000256" key="1">
    <source>
        <dbReference type="ARBA" id="ARBA00022737"/>
    </source>
</evidence>
<feature type="repeat" description="HEAT" evidence="2">
    <location>
        <begin position="113"/>
        <end position="151"/>
    </location>
</feature>
<evidence type="ECO:0000259" key="4">
    <source>
        <dbReference type="PROSITE" id="PS50011"/>
    </source>
</evidence>
<organism evidence="5 6">
    <name type="scientific">Skeletonema marinoi</name>
    <dbReference type="NCBI Taxonomy" id="267567"/>
    <lineage>
        <taxon>Eukaryota</taxon>
        <taxon>Sar</taxon>
        <taxon>Stramenopiles</taxon>
        <taxon>Ochrophyta</taxon>
        <taxon>Bacillariophyta</taxon>
        <taxon>Coscinodiscophyceae</taxon>
        <taxon>Thalassiosirophycidae</taxon>
        <taxon>Thalassiosirales</taxon>
        <taxon>Skeletonemataceae</taxon>
        <taxon>Skeletonema</taxon>
        <taxon>Skeletonema marinoi-dohrnii complex</taxon>
    </lineage>
</organism>
<dbReference type="InterPro" id="IPR000719">
    <property type="entry name" value="Prot_kinase_dom"/>
</dbReference>
<dbReference type="EMBL" id="JATAAI010000029">
    <property type="protein sequence ID" value="KAK1736475.1"/>
    <property type="molecule type" value="Genomic_DNA"/>
</dbReference>
<dbReference type="SUPFAM" id="SSF56112">
    <property type="entry name" value="Protein kinase-like (PK-like)"/>
    <property type="match status" value="1"/>
</dbReference>
<dbReference type="Gene3D" id="1.10.510.10">
    <property type="entry name" value="Transferase(Phosphotransferase) domain 1"/>
    <property type="match status" value="1"/>
</dbReference>
<dbReference type="PROSITE" id="PS50011">
    <property type="entry name" value="PROTEIN_KINASE_DOM"/>
    <property type="match status" value="1"/>
</dbReference>
<feature type="compositionally biased region" description="Low complexity" evidence="3">
    <location>
        <begin position="1623"/>
        <end position="1633"/>
    </location>
</feature>
<reference evidence="5" key="1">
    <citation type="submission" date="2023-06" db="EMBL/GenBank/DDBJ databases">
        <title>Survivors Of The Sea: Transcriptome response of Skeletonema marinoi to long-term dormancy.</title>
        <authorList>
            <person name="Pinder M.I.M."/>
            <person name="Kourtchenko O."/>
            <person name="Robertson E.K."/>
            <person name="Larsson T."/>
            <person name="Maumus F."/>
            <person name="Osuna-Cruz C.M."/>
            <person name="Vancaester E."/>
            <person name="Stenow R."/>
            <person name="Vandepoele K."/>
            <person name="Ploug H."/>
            <person name="Bruchert V."/>
            <person name="Godhe A."/>
            <person name="Topel M."/>
        </authorList>
    </citation>
    <scope>NUCLEOTIDE SEQUENCE</scope>
    <source>
        <strain evidence="5">R05AC</strain>
    </source>
</reference>
<name>A0AAD8Y071_9STRA</name>
<proteinExistence type="predicted"/>
<dbReference type="InterPro" id="IPR051023">
    <property type="entry name" value="PP2A_Regulatory_Subunit_A"/>
</dbReference>
<evidence type="ECO:0000313" key="5">
    <source>
        <dbReference type="EMBL" id="KAK1736475.1"/>
    </source>
</evidence>
<feature type="compositionally biased region" description="Basic and acidic residues" evidence="3">
    <location>
        <begin position="1559"/>
        <end position="1573"/>
    </location>
</feature>
<dbReference type="PANTHER" id="PTHR10648">
    <property type="entry name" value="SERINE/THREONINE-PROTEIN PHOSPHATASE PP2A 65 KDA REGULATORY SUBUNIT"/>
    <property type="match status" value="1"/>
</dbReference>
<feature type="compositionally biased region" description="Low complexity" evidence="3">
    <location>
        <begin position="168"/>
        <end position="194"/>
    </location>
</feature>
<dbReference type="GO" id="GO:0005524">
    <property type="term" value="F:ATP binding"/>
    <property type="evidence" value="ECO:0007669"/>
    <property type="project" value="InterPro"/>
</dbReference>
<comment type="caution">
    <text evidence="5">The sequence shown here is derived from an EMBL/GenBank/DDBJ whole genome shotgun (WGS) entry which is preliminary data.</text>
</comment>
<dbReference type="SMART" id="SM00220">
    <property type="entry name" value="S_TKc"/>
    <property type="match status" value="1"/>
</dbReference>
<feature type="region of interest" description="Disordered" evidence="3">
    <location>
        <begin position="1554"/>
        <end position="1590"/>
    </location>
</feature>
<feature type="repeat" description="HEAT" evidence="2">
    <location>
        <begin position="228"/>
        <end position="266"/>
    </location>
</feature>
<feature type="compositionally biased region" description="Acidic residues" evidence="3">
    <location>
        <begin position="1166"/>
        <end position="1199"/>
    </location>
</feature>
<dbReference type="PANTHER" id="PTHR10648:SF1">
    <property type="entry name" value="SERINE_THREONINE-PROTEIN PHOSPHATASE 4 REGULATORY SUBUNIT 1"/>
    <property type="match status" value="1"/>
</dbReference>
<keyword evidence="6" id="KW-1185">Reference proteome</keyword>
<dbReference type="InterPro" id="IPR016024">
    <property type="entry name" value="ARM-type_fold"/>
</dbReference>
<dbReference type="SUPFAM" id="SSF48371">
    <property type="entry name" value="ARM repeat"/>
    <property type="match status" value="2"/>
</dbReference>
<evidence type="ECO:0000256" key="2">
    <source>
        <dbReference type="PROSITE-ProRule" id="PRU00103"/>
    </source>
</evidence>
<feature type="region of interest" description="Disordered" evidence="3">
    <location>
        <begin position="1613"/>
        <end position="1653"/>
    </location>
</feature>
<feature type="region of interest" description="Disordered" evidence="3">
    <location>
        <begin position="1166"/>
        <end position="1202"/>
    </location>
</feature>
<dbReference type="Proteomes" id="UP001224775">
    <property type="component" value="Unassembled WGS sequence"/>
</dbReference>
<dbReference type="GO" id="GO:0019888">
    <property type="term" value="F:protein phosphatase regulator activity"/>
    <property type="evidence" value="ECO:0007669"/>
    <property type="project" value="TreeGrafter"/>
</dbReference>
<dbReference type="Pfam" id="PF00069">
    <property type="entry name" value="Pkinase"/>
    <property type="match status" value="1"/>
</dbReference>
<protein>
    <submittedName>
        <fullName evidence="5">Serine/threonine-protein phosphatase 4 regulatory subunit 1</fullName>
    </submittedName>
</protein>
<evidence type="ECO:0000256" key="3">
    <source>
        <dbReference type="SAM" id="MobiDB-lite"/>
    </source>
</evidence>
<dbReference type="GO" id="GO:0004672">
    <property type="term" value="F:protein kinase activity"/>
    <property type="evidence" value="ECO:0007669"/>
    <property type="project" value="InterPro"/>
</dbReference>
<gene>
    <name evidence="5" type="ORF">QTG54_013075</name>
</gene>
<dbReference type="PROSITE" id="PS50077">
    <property type="entry name" value="HEAT_REPEAT"/>
    <property type="match status" value="2"/>
</dbReference>
<accession>A0AAD8Y071</accession>
<feature type="region of interest" description="Disordered" evidence="3">
    <location>
        <begin position="164"/>
        <end position="195"/>
    </location>
</feature>
<sequence>MQRYVQSSIALQRLVHVRMLGEVALEVGQQLTAMELVPLIPPLVKDSESIIRQRTCVELKIICLVLMGMTGRTSTSNGSGAANGNTSALITSLPQIPKPDKSSKYYKIMVQHLFPHLFTLISDPDNEVRRAASETIVKLALRVAVEDVVTLALSIPLRLVKEGQKRATSNNTTTGQQQNGDNHNNNNNTTNPQTPAEDLLITASNLLADLSSFLPPTRLSPDTATRYFSPTILALAEDPNFRVRRAAVQALPRMMSGATLEDVKRRLLPKFMALSGDEMYRVRKASGECLVDVSRALTMLPWRLHFVDVWVDEVGYDEENDNSSDSDNSVAMFYKPRTNKQINDLHTTIRECHEIRRQALCSIAKKLLDDTNKFVRYGMMQFLGPLIASFYPLDRGSMVGGMGGLLFQSGDGNSANSNNMGTLGVGVESLGIAKSFTGLERVGINRGIRMERFDCVEDILSYNHSLRGLELILHGESSISQNVLAFGGSNANNAPFGTIGPQFFPHANGMVGRSSALDDDDTDSILLKANLKKYNNNASESGGSSSTNASSSSPRASFPKFILESRSDALALSRIVSHRNGRIPTNTNSFTALPYPPLMMGRPDPEDLKSIRATLLQPFSAMATCQTGEETTDAEMRVYCAYSLPAVILLFGGSNWERDGLKSCFLDLIRKVGNGSDGDGDDSNSPPPLPVKRCLASSVHAVAHMLGPEIVSRDKEFLASFEVSFLSDSDEAIRLNMLKNLASFIGSLPPGDGVGHRNYYLPIIHSTIMGEDVLGAAKIRSASNPGVLNWRQRDAVARVMPDLIVLYDAALVREYLWPILKTLLSDSVSIVREDAGWSIPVILRKYAKATRETDANVFIKEVIEWLKETHLDDVDDNPLVRKSTRHRKKQMVASEGAFSKRQGYCRILAAVALVMRMDENNSNNAGFPNESRKKEAPYPPIDPFGPLSPSERDRFRSIVVDDLLPPALEMTVDCVANVRLTLTKCLKMLPVDIRKESHVEEVLSTLEEELMTWDVGNTLPLNDAASAMGAGGSGGVNSSDPPATQRMVDGFNIIALAGVLASANAHQLRTNVRKLEGARAELDGTANISFAKCIEVTVQPDDDEDLQAAIQAGTAKPVKSYAAFYTSNYAKDDEMMMVDLGDYVAAKVKASAMKSQNFCESCSEFEETCNPEEEEVEEEAAEEEGAEEAEEGEDAEEGEGENRKLATAIDSSFCNQCQTQGCYVEAEENGQVDYKEELADFIEQAAECMQVENYQDANGNSAYIGMACGSHGDAAEFAVFLDEDCTIETNQVSATTVLSSAGANEDGVSMIQLMAFAGMYMQEAFTTKLSCEQVEYYDPNNADEENEDGEDENADQNVEMNETCEKITGEAVYIADCAAEDAAEEDEAAEEEEQWYDFDVQDGGDIDEVCAIVNYKMNNKEKFDYFYNEKTQGTSYKRNVTGSLKKTNNGMSGGLIFLIVALVIGAAMLIHSKMSSNKAQKQDHYFGESLSHASDADSVGGYSKGSMKGTAYKYKVYFLLYIKKLKAKFSRRGIKPNEDNANFLESLGDKYKLPTSETNLDRPKDETMNDKSRLGIPTTNRKKPKHRHSRVVCVGSKECRALNNDLNHTHLLPSWDAQGPDISSRTRVSTSSSDVREPVCELSDPSYQTKTSAPSTCNVIHELGFDLSKTKYLAKGAFKMAWDVELTNEEGDDEHYVLKTVVFSKIKSSSKQLDQNTRDALIMERAGRAPNSYEANVLPTYQYCAITSLVPFASQQPLDKYIKSRKIISVRKMYHLALQAARGLYQMQAYKDGIATYAHADIKPPQFLLFDPPQDSEEDVPLLQLNDFNRGRYIKRSVSNNEPCAFQMCGVVHKGSTYRSPEEYIDCADQSAAIDVFSLGSVFFFLMSNGLKPYFQSSHYDDAVSDILHGVLPELPDVSDYKEYLDFSDKAADFAIKRSKHPLFIALQDVTKKCWKFLPEDRPSSLEVVQMLEERLQKISEDSYV</sequence>
<feature type="compositionally biased region" description="Basic residues" evidence="3">
    <location>
        <begin position="1580"/>
        <end position="1590"/>
    </location>
</feature>
<evidence type="ECO:0000313" key="6">
    <source>
        <dbReference type="Proteomes" id="UP001224775"/>
    </source>
</evidence>
<dbReference type="InterPro" id="IPR000357">
    <property type="entry name" value="HEAT"/>
</dbReference>
<dbReference type="InterPro" id="IPR011989">
    <property type="entry name" value="ARM-like"/>
</dbReference>
<dbReference type="Gene3D" id="1.25.10.10">
    <property type="entry name" value="Leucine-rich Repeat Variant"/>
    <property type="match status" value="2"/>
</dbReference>